<comment type="caution">
    <text evidence="6">The sequence shown here is derived from an EMBL/GenBank/DDBJ whole genome shotgun (WGS) entry which is preliminary data.</text>
</comment>
<dbReference type="SUPFAM" id="SSF144232">
    <property type="entry name" value="HIT/MYND zinc finger-like"/>
    <property type="match status" value="1"/>
</dbReference>
<dbReference type="PROSITE" id="PS50865">
    <property type="entry name" value="ZF_MYND_2"/>
    <property type="match status" value="1"/>
</dbReference>
<dbReference type="AlphaFoldDB" id="A0A1Y2DKT9"/>
<name>A0A1Y2DKT9_9BASI</name>
<evidence type="ECO:0000313" key="6">
    <source>
        <dbReference type="EMBL" id="ORY59890.1"/>
    </source>
</evidence>
<keyword evidence="7" id="KW-1185">Reference proteome</keyword>
<dbReference type="Proteomes" id="UP000193467">
    <property type="component" value="Unassembled WGS sequence"/>
</dbReference>
<feature type="domain" description="MYND-type" evidence="5">
    <location>
        <begin position="14"/>
        <end position="53"/>
    </location>
</feature>
<evidence type="ECO:0000313" key="7">
    <source>
        <dbReference type="Proteomes" id="UP000193467"/>
    </source>
</evidence>
<evidence type="ECO:0000256" key="3">
    <source>
        <dbReference type="ARBA" id="ARBA00022833"/>
    </source>
</evidence>
<evidence type="ECO:0000256" key="4">
    <source>
        <dbReference type="PROSITE-ProRule" id="PRU00134"/>
    </source>
</evidence>
<reference evidence="6 7" key="1">
    <citation type="submission" date="2016-07" db="EMBL/GenBank/DDBJ databases">
        <title>Pervasive Adenine N6-methylation of Active Genes in Fungi.</title>
        <authorList>
            <consortium name="DOE Joint Genome Institute"/>
            <person name="Mondo S.J."/>
            <person name="Dannebaum R.O."/>
            <person name="Kuo R.C."/>
            <person name="Labutti K."/>
            <person name="Haridas S."/>
            <person name="Kuo A."/>
            <person name="Salamov A."/>
            <person name="Ahrendt S.R."/>
            <person name="Lipzen A."/>
            <person name="Sullivan W."/>
            <person name="Andreopoulos W.B."/>
            <person name="Clum A."/>
            <person name="Lindquist E."/>
            <person name="Daum C."/>
            <person name="Ramamoorthy G.K."/>
            <person name="Gryganskyi A."/>
            <person name="Culley D."/>
            <person name="Magnuson J.K."/>
            <person name="James T.Y."/>
            <person name="O'Malley M.A."/>
            <person name="Stajich J.E."/>
            <person name="Spatafora J.W."/>
            <person name="Visel A."/>
            <person name="Grigoriev I.V."/>
        </authorList>
    </citation>
    <scope>NUCLEOTIDE SEQUENCE [LARGE SCALE GENOMIC DNA]</scope>
    <source>
        <strain evidence="6 7">62-1032</strain>
    </source>
</reference>
<protein>
    <recommendedName>
        <fullName evidence="5">MYND-type domain-containing protein</fullName>
    </recommendedName>
</protein>
<accession>A0A1Y2DKT9</accession>
<keyword evidence="2 4" id="KW-0863">Zinc-finger</keyword>
<dbReference type="Gene3D" id="6.10.140.2220">
    <property type="match status" value="1"/>
</dbReference>
<organism evidence="6 7">
    <name type="scientific">Leucosporidium creatinivorum</name>
    <dbReference type="NCBI Taxonomy" id="106004"/>
    <lineage>
        <taxon>Eukaryota</taxon>
        <taxon>Fungi</taxon>
        <taxon>Dikarya</taxon>
        <taxon>Basidiomycota</taxon>
        <taxon>Pucciniomycotina</taxon>
        <taxon>Microbotryomycetes</taxon>
        <taxon>Leucosporidiales</taxon>
        <taxon>Leucosporidium</taxon>
    </lineage>
</organism>
<proteinExistence type="predicted"/>
<feature type="non-terminal residue" evidence="6">
    <location>
        <position position="275"/>
    </location>
</feature>
<evidence type="ECO:0000256" key="2">
    <source>
        <dbReference type="ARBA" id="ARBA00022771"/>
    </source>
</evidence>
<dbReference type="EMBL" id="MCGR01000075">
    <property type="protein sequence ID" value="ORY59890.1"/>
    <property type="molecule type" value="Genomic_DNA"/>
</dbReference>
<dbReference type="Pfam" id="PF01753">
    <property type="entry name" value="zf-MYND"/>
    <property type="match status" value="1"/>
</dbReference>
<sequence>MDVLATTRGLIFSCDRCATVKQTGLLKCSRCRSVKYCDSVCQKAHWKAHKEDCISISKTNEEEEVKILTSPNARTFSLWDRIQEWQQLADRAITVAASNAFKLWDEPSASSLPLYKTHILVFTLQCDPLHRDLSTSVVAHTIQLVSHKNLAITAPPEMQARLSWRPSLMPGRVSLPIIFRTSTKDNSRVPQADSMTNTLHSEVSVERDGLSWAEVREEGRSPRLQKQRGTEKWWAAMKHINWELEFQRRIAVSALVEEGEKISPRVKMCLEEGVY</sequence>
<dbReference type="PROSITE" id="PS01360">
    <property type="entry name" value="ZF_MYND_1"/>
    <property type="match status" value="1"/>
</dbReference>
<dbReference type="InterPro" id="IPR002893">
    <property type="entry name" value="Znf_MYND"/>
</dbReference>
<dbReference type="OrthoDB" id="341421at2759"/>
<dbReference type="GO" id="GO:0008270">
    <property type="term" value="F:zinc ion binding"/>
    <property type="evidence" value="ECO:0007669"/>
    <property type="project" value="UniProtKB-KW"/>
</dbReference>
<gene>
    <name evidence="6" type="ORF">BCR35DRAFT_309227</name>
</gene>
<dbReference type="InParanoid" id="A0A1Y2DKT9"/>
<keyword evidence="1" id="KW-0479">Metal-binding</keyword>
<keyword evidence="3" id="KW-0862">Zinc</keyword>
<evidence type="ECO:0000256" key="1">
    <source>
        <dbReference type="ARBA" id="ARBA00022723"/>
    </source>
</evidence>
<evidence type="ECO:0000259" key="5">
    <source>
        <dbReference type="PROSITE" id="PS50865"/>
    </source>
</evidence>